<protein>
    <submittedName>
        <fullName evidence="1">Uncharacterized protein</fullName>
    </submittedName>
</protein>
<accession>A0A3A3GQA1</accession>
<dbReference type="OrthoDB" id="2419402at2"/>
<dbReference type="EMBL" id="QYZD01000004">
    <property type="protein sequence ID" value="RJG25289.1"/>
    <property type="molecule type" value="Genomic_DNA"/>
</dbReference>
<reference evidence="1 2" key="1">
    <citation type="submission" date="2018-09" db="EMBL/GenBank/DDBJ databases">
        <title>Paenibacillus SK2017-BO5.</title>
        <authorList>
            <person name="Piskunova J.V."/>
            <person name="Dubiley S.A."/>
            <person name="Severinov K.V."/>
        </authorList>
    </citation>
    <scope>NUCLEOTIDE SEQUENCE [LARGE SCALE GENOMIC DNA]</scope>
    <source>
        <strain evidence="1 2">BO5</strain>
    </source>
</reference>
<dbReference type="Proteomes" id="UP000266177">
    <property type="component" value="Unassembled WGS sequence"/>
</dbReference>
<gene>
    <name evidence="1" type="ORF">DQX05_07535</name>
</gene>
<evidence type="ECO:0000313" key="1">
    <source>
        <dbReference type="EMBL" id="RJG25289.1"/>
    </source>
</evidence>
<dbReference type="AlphaFoldDB" id="A0A3A3GQA1"/>
<comment type="caution">
    <text evidence="1">The sequence shown here is derived from an EMBL/GenBank/DDBJ whole genome shotgun (WGS) entry which is preliminary data.</text>
</comment>
<organism evidence="1 2">
    <name type="scientific">Paenibacillus thiaminolyticus</name>
    <name type="common">Bacillus thiaminolyticus</name>
    <dbReference type="NCBI Taxonomy" id="49283"/>
    <lineage>
        <taxon>Bacteria</taxon>
        <taxon>Bacillati</taxon>
        <taxon>Bacillota</taxon>
        <taxon>Bacilli</taxon>
        <taxon>Bacillales</taxon>
        <taxon>Paenibacillaceae</taxon>
        <taxon>Paenibacillus</taxon>
    </lineage>
</organism>
<name>A0A3A3GQA1_PANTH</name>
<evidence type="ECO:0000313" key="2">
    <source>
        <dbReference type="Proteomes" id="UP000266177"/>
    </source>
</evidence>
<sequence>MKTAILYSGISYQHYFFTRKDGKYGQRFTDRIYLLDLHRTDLGPYDYVIVPTRLNQDLLCEHAEQFRQYLDQGGHIISFGEIEKPWLTPVRWKYYPTNFYWWVNPGADLPLYPADAQHPLFQKITVDDAKWHYHGVFRLEAGAGAEPVLVNELGEAVICVDRQSHTGNMYMTTLDPDYHFGQGFIPKVETFLDGYLAWIEEDMMKRSSETSLQLNNS</sequence>
<proteinExistence type="predicted"/>
<dbReference type="RefSeq" id="WP_119792313.1">
    <property type="nucleotide sequence ID" value="NZ_QYZD01000004.1"/>
</dbReference>